<name>A0A7H1DWE2_9FLAO</name>
<dbReference type="GO" id="GO:0003677">
    <property type="term" value="F:DNA binding"/>
    <property type="evidence" value="ECO:0007669"/>
    <property type="project" value="UniProtKB-KW"/>
</dbReference>
<dbReference type="InterPro" id="IPR010982">
    <property type="entry name" value="Lambda_DNA-bd_dom_sf"/>
</dbReference>
<proteinExistence type="predicted"/>
<gene>
    <name evidence="3" type="ORF">H0S70_13405</name>
</gene>
<organism evidence="3 4">
    <name type="scientific">Chryseobacterium manosquense</name>
    <dbReference type="NCBI Taxonomy" id="2754694"/>
    <lineage>
        <taxon>Bacteria</taxon>
        <taxon>Pseudomonadati</taxon>
        <taxon>Bacteroidota</taxon>
        <taxon>Flavobacteriia</taxon>
        <taxon>Flavobacteriales</taxon>
        <taxon>Weeksellaceae</taxon>
        <taxon>Chryseobacterium group</taxon>
        <taxon>Chryseobacterium</taxon>
    </lineage>
</organism>
<evidence type="ECO:0000313" key="3">
    <source>
        <dbReference type="EMBL" id="QNS41300.1"/>
    </source>
</evidence>
<dbReference type="PANTHER" id="PTHR46558:SF11">
    <property type="entry name" value="HTH-TYPE TRANSCRIPTIONAL REGULATOR XRE"/>
    <property type="match status" value="1"/>
</dbReference>
<dbReference type="InterPro" id="IPR001387">
    <property type="entry name" value="Cro/C1-type_HTH"/>
</dbReference>
<dbReference type="SMART" id="SM00530">
    <property type="entry name" value="HTH_XRE"/>
    <property type="match status" value="1"/>
</dbReference>
<dbReference type="Proteomes" id="UP000516438">
    <property type="component" value="Chromosome"/>
</dbReference>
<accession>A0A7H1DWE2</accession>
<feature type="domain" description="HTH cro/C1-type" evidence="2">
    <location>
        <begin position="7"/>
        <end position="61"/>
    </location>
</feature>
<sequence>MDTNEKIKHIRLQHDMTQNEFAASLGISRSALTQLEAGHTKPSFDVLEKLIDQFDVDINVFFNSSVPQKKNLDDVLDIGQRALKILKFYDDQYGLRYNAFLEERLVKQVAEEYPDRKKAEALLKVYEIYFKFQGYVGDIELIMMDPLKRYANKLRKERVVDEESDDRLLRASDSPEAQEHLDQIMNEMMKYLDAGGDLMFEMLEIFRKRGNGIVEYIYFTNPRNKFLYSSREECLRHFEILLKQVEALPEVEHFYEQEHLFFWNDVFNK</sequence>
<dbReference type="Pfam" id="PF01381">
    <property type="entry name" value="HTH_3"/>
    <property type="match status" value="1"/>
</dbReference>
<evidence type="ECO:0000259" key="2">
    <source>
        <dbReference type="PROSITE" id="PS50943"/>
    </source>
</evidence>
<keyword evidence="4" id="KW-1185">Reference proteome</keyword>
<dbReference type="KEGG" id="cmaq:H0S70_13405"/>
<keyword evidence="1" id="KW-0238">DNA-binding</keyword>
<dbReference type="PROSITE" id="PS50943">
    <property type="entry name" value="HTH_CROC1"/>
    <property type="match status" value="1"/>
</dbReference>
<dbReference type="SUPFAM" id="SSF47413">
    <property type="entry name" value="lambda repressor-like DNA-binding domains"/>
    <property type="match status" value="1"/>
</dbReference>
<evidence type="ECO:0000256" key="1">
    <source>
        <dbReference type="ARBA" id="ARBA00023125"/>
    </source>
</evidence>
<dbReference type="PANTHER" id="PTHR46558">
    <property type="entry name" value="TRACRIPTIONAL REGULATORY PROTEIN-RELATED-RELATED"/>
    <property type="match status" value="1"/>
</dbReference>
<dbReference type="RefSeq" id="WP_188321147.1">
    <property type="nucleotide sequence ID" value="NZ_CP060203.1"/>
</dbReference>
<reference evidence="3 4" key="1">
    <citation type="submission" date="2020-07" db="EMBL/GenBank/DDBJ databases">
        <title>Complete genome and description of Chryseobacterium manosquense strain Marseille-Q2069 sp. nov.</title>
        <authorList>
            <person name="Boxberger M."/>
        </authorList>
    </citation>
    <scope>NUCLEOTIDE SEQUENCE [LARGE SCALE GENOMIC DNA]</scope>
    <source>
        <strain evidence="3 4">Marseille-Q2069</strain>
    </source>
</reference>
<dbReference type="CDD" id="cd00093">
    <property type="entry name" value="HTH_XRE"/>
    <property type="match status" value="1"/>
</dbReference>
<dbReference type="AlphaFoldDB" id="A0A7H1DWE2"/>
<dbReference type="EMBL" id="CP060203">
    <property type="protein sequence ID" value="QNS41300.1"/>
    <property type="molecule type" value="Genomic_DNA"/>
</dbReference>
<dbReference type="Gene3D" id="1.10.260.40">
    <property type="entry name" value="lambda repressor-like DNA-binding domains"/>
    <property type="match status" value="1"/>
</dbReference>
<protein>
    <submittedName>
        <fullName evidence="3">Helix-turn-helix domain-containing protein</fullName>
    </submittedName>
</protein>
<evidence type="ECO:0000313" key="4">
    <source>
        <dbReference type="Proteomes" id="UP000516438"/>
    </source>
</evidence>